<keyword evidence="3" id="KW-1185">Reference proteome</keyword>
<evidence type="ECO:0008006" key="4">
    <source>
        <dbReference type="Google" id="ProtNLM"/>
    </source>
</evidence>
<dbReference type="Gene3D" id="3.40.50.300">
    <property type="entry name" value="P-loop containing nucleotide triphosphate hydrolases"/>
    <property type="match status" value="1"/>
</dbReference>
<dbReference type="KEGG" id="rub:GBA63_11290"/>
<accession>A0A6G8Q9K1</accession>
<organism evidence="2 3">
    <name type="scientific">Rubrobacter tropicus</name>
    <dbReference type="NCBI Taxonomy" id="2653851"/>
    <lineage>
        <taxon>Bacteria</taxon>
        <taxon>Bacillati</taxon>
        <taxon>Actinomycetota</taxon>
        <taxon>Rubrobacteria</taxon>
        <taxon>Rubrobacterales</taxon>
        <taxon>Rubrobacteraceae</taxon>
        <taxon>Rubrobacter</taxon>
    </lineage>
</organism>
<evidence type="ECO:0000256" key="1">
    <source>
        <dbReference type="SAM" id="MobiDB-lite"/>
    </source>
</evidence>
<dbReference type="InterPro" id="IPR027417">
    <property type="entry name" value="P-loop_NTPase"/>
</dbReference>
<feature type="compositionally biased region" description="Basic and acidic residues" evidence="1">
    <location>
        <begin position="307"/>
        <end position="327"/>
    </location>
</feature>
<evidence type="ECO:0000313" key="2">
    <source>
        <dbReference type="EMBL" id="QIN83160.1"/>
    </source>
</evidence>
<sequence>MTEDGAPREASGRAGVTSTRTSVEGEILRGAVRAFERAGLGFCVLNSYADYPERIGSDVDAVAEDPARLPRLLSESRNATLVQAARTRAAAATYYVLCRWHEGRPRFLTLHVGADCRRHGRVFLRAEEFLEDSRPFEFFRVPSPAPEFAAYLVKKVHQGSLEESRARRLGELYREDPAGCGRYLRRLLPAAEACLVAEAAEGGDWGPVRARMARLRGAMSGRVDWERPLEVLLNSLGDHWKRLQNAVRPPGLMVAVLGVDGAGKSTVMAALERDLGPAFWSTKQYHGRALESPLRWTKRVREQRRRRDAEIEAEAGRSQKKPRDPHAKSLRGLGLSLVKLGAWWADFTFLGYVLDVHPRLRRSGLVLFDRYYQDLLVDPRRHRYGGPLWLARFAGRFFPRPDLVILLDAAPEVLYARKREVSLRETTRQREAYLDLVRKIPNGRVVDASRSPREVAAQVEKLILDHMSERTARRLGL</sequence>
<reference evidence="2 3" key="1">
    <citation type="submission" date="2019-10" db="EMBL/GenBank/DDBJ databases">
        <title>Rubrobacter sp nov SCSIO 52090 isolated from a deep-sea sediment in the South China Sea.</title>
        <authorList>
            <person name="Chen R.W."/>
        </authorList>
    </citation>
    <scope>NUCLEOTIDE SEQUENCE [LARGE SCALE GENOMIC DNA]</scope>
    <source>
        <strain evidence="2 3">SCSIO 52909</strain>
    </source>
</reference>
<dbReference type="SUPFAM" id="SSF52540">
    <property type="entry name" value="P-loop containing nucleoside triphosphate hydrolases"/>
    <property type="match status" value="1"/>
</dbReference>
<dbReference type="AlphaFoldDB" id="A0A6G8Q9K1"/>
<dbReference type="EMBL" id="CP045119">
    <property type="protein sequence ID" value="QIN83160.1"/>
    <property type="molecule type" value="Genomic_DNA"/>
</dbReference>
<feature type="region of interest" description="Disordered" evidence="1">
    <location>
        <begin position="307"/>
        <end position="328"/>
    </location>
</feature>
<gene>
    <name evidence="2" type="ORF">GBA63_11290</name>
</gene>
<dbReference type="Proteomes" id="UP000501452">
    <property type="component" value="Chromosome"/>
</dbReference>
<name>A0A6G8Q9K1_9ACTN</name>
<evidence type="ECO:0000313" key="3">
    <source>
        <dbReference type="Proteomes" id="UP000501452"/>
    </source>
</evidence>
<dbReference type="RefSeq" id="WP_166176184.1">
    <property type="nucleotide sequence ID" value="NZ_CP045119.1"/>
</dbReference>
<protein>
    <recommendedName>
        <fullName evidence="4">Thymidylate kinase</fullName>
    </recommendedName>
</protein>
<proteinExistence type="predicted"/>